<accession>A0AAV4PFP5</accession>
<dbReference type="AlphaFoldDB" id="A0AAV4PFP5"/>
<protein>
    <submittedName>
        <fullName evidence="2">Uncharacterized protein</fullName>
    </submittedName>
</protein>
<feature type="region of interest" description="Disordered" evidence="1">
    <location>
        <begin position="1"/>
        <end position="20"/>
    </location>
</feature>
<keyword evidence="3" id="KW-1185">Reference proteome</keyword>
<sequence>MSSDPLKVGDIHKPDIHGDSLPWETRLVNEANTAFSSMDYGPNNWVGRPPSASPEAGAFALGSSAAPSATAPSRVHLPRKPPASHASQSRGQPYLRAYPQGRMDHSKVYQQG</sequence>
<feature type="compositionally biased region" description="Low complexity" evidence="1">
    <location>
        <begin position="63"/>
        <end position="73"/>
    </location>
</feature>
<feature type="compositionally biased region" description="Basic and acidic residues" evidence="1">
    <location>
        <begin position="102"/>
        <end position="112"/>
    </location>
</feature>
<gene>
    <name evidence="2" type="primary">AVEN_197268_1</name>
    <name evidence="2" type="ORF">CDAR_289211</name>
</gene>
<evidence type="ECO:0000313" key="3">
    <source>
        <dbReference type="Proteomes" id="UP001054837"/>
    </source>
</evidence>
<evidence type="ECO:0000256" key="1">
    <source>
        <dbReference type="SAM" id="MobiDB-lite"/>
    </source>
</evidence>
<name>A0AAV4PFP5_9ARAC</name>
<feature type="compositionally biased region" description="Basic and acidic residues" evidence="1">
    <location>
        <begin position="7"/>
        <end position="18"/>
    </location>
</feature>
<evidence type="ECO:0000313" key="2">
    <source>
        <dbReference type="EMBL" id="GIX95818.1"/>
    </source>
</evidence>
<proteinExistence type="predicted"/>
<organism evidence="2 3">
    <name type="scientific">Caerostris darwini</name>
    <dbReference type="NCBI Taxonomy" id="1538125"/>
    <lineage>
        <taxon>Eukaryota</taxon>
        <taxon>Metazoa</taxon>
        <taxon>Ecdysozoa</taxon>
        <taxon>Arthropoda</taxon>
        <taxon>Chelicerata</taxon>
        <taxon>Arachnida</taxon>
        <taxon>Araneae</taxon>
        <taxon>Araneomorphae</taxon>
        <taxon>Entelegynae</taxon>
        <taxon>Araneoidea</taxon>
        <taxon>Araneidae</taxon>
        <taxon>Caerostris</taxon>
    </lineage>
</organism>
<feature type="region of interest" description="Disordered" evidence="1">
    <location>
        <begin position="38"/>
        <end position="112"/>
    </location>
</feature>
<reference evidence="2 3" key="1">
    <citation type="submission" date="2021-06" db="EMBL/GenBank/DDBJ databases">
        <title>Caerostris darwini draft genome.</title>
        <authorList>
            <person name="Kono N."/>
            <person name="Arakawa K."/>
        </authorList>
    </citation>
    <scope>NUCLEOTIDE SEQUENCE [LARGE SCALE GENOMIC DNA]</scope>
</reference>
<dbReference type="Proteomes" id="UP001054837">
    <property type="component" value="Unassembled WGS sequence"/>
</dbReference>
<comment type="caution">
    <text evidence="2">The sequence shown here is derived from an EMBL/GenBank/DDBJ whole genome shotgun (WGS) entry which is preliminary data.</text>
</comment>
<dbReference type="EMBL" id="BPLQ01002817">
    <property type="protein sequence ID" value="GIX95818.1"/>
    <property type="molecule type" value="Genomic_DNA"/>
</dbReference>